<feature type="compositionally biased region" description="Polar residues" evidence="1">
    <location>
        <begin position="1"/>
        <end position="10"/>
    </location>
</feature>
<organism evidence="2">
    <name type="scientific">Mucor ambiguus</name>
    <dbReference type="NCBI Taxonomy" id="91626"/>
    <lineage>
        <taxon>Eukaryota</taxon>
        <taxon>Fungi</taxon>
        <taxon>Fungi incertae sedis</taxon>
        <taxon>Mucoromycota</taxon>
        <taxon>Mucoromycotina</taxon>
        <taxon>Mucoromycetes</taxon>
        <taxon>Mucorales</taxon>
        <taxon>Mucorineae</taxon>
        <taxon>Mucoraceae</taxon>
        <taxon>Mucor</taxon>
    </lineage>
</organism>
<feature type="region of interest" description="Disordered" evidence="1">
    <location>
        <begin position="1"/>
        <end position="40"/>
    </location>
</feature>
<protein>
    <submittedName>
        <fullName evidence="2">Uncharacterized protein</fullName>
    </submittedName>
</protein>
<dbReference type="Proteomes" id="UP000053815">
    <property type="component" value="Unassembled WGS sequence"/>
</dbReference>
<evidence type="ECO:0000313" key="2">
    <source>
        <dbReference type="EMBL" id="GAN05813.1"/>
    </source>
</evidence>
<dbReference type="AlphaFoldDB" id="A0A0C9MUR3"/>
<dbReference type="EMBL" id="DF836391">
    <property type="protein sequence ID" value="GAN05813.1"/>
    <property type="molecule type" value="Genomic_DNA"/>
</dbReference>
<evidence type="ECO:0000313" key="3">
    <source>
        <dbReference type="Proteomes" id="UP000053815"/>
    </source>
</evidence>
<reference evidence="2" key="1">
    <citation type="submission" date="2014-09" db="EMBL/GenBank/DDBJ databases">
        <title>Draft genome sequence of an oleaginous Mucoromycotina fungus Mucor ambiguus NBRC6742.</title>
        <authorList>
            <person name="Takeda I."/>
            <person name="Yamane N."/>
            <person name="Morita T."/>
            <person name="Tamano K."/>
            <person name="Machida M."/>
            <person name="Baker S."/>
            <person name="Koike H."/>
        </authorList>
    </citation>
    <scope>NUCLEOTIDE SEQUENCE</scope>
    <source>
        <strain evidence="2">NBRC 6742</strain>
    </source>
</reference>
<gene>
    <name evidence="2" type="ORF">MAM1_0102d05289</name>
</gene>
<proteinExistence type="predicted"/>
<sequence>MPLNIATNISFEDENEDDVVDSKSNDNDTTANSVEANKGINGYAEQEATDDVALPPTTNYSEIWIHVGHDFSS</sequence>
<keyword evidence="3" id="KW-1185">Reference proteome</keyword>
<evidence type="ECO:0000256" key="1">
    <source>
        <dbReference type="SAM" id="MobiDB-lite"/>
    </source>
</evidence>
<name>A0A0C9MUR3_9FUNG</name>
<accession>A0A0C9MUR3</accession>